<name>A0A1B7YRY9_COLHI</name>
<dbReference type="GeneID" id="28862604"/>
<evidence type="ECO:0000313" key="2">
    <source>
        <dbReference type="Proteomes" id="UP000092177"/>
    </source>
</evidence>
<gene>
    <name evidence="1" type="ORF">CH63R_03522</name>
</gene>
<dbReference type="EMBL" id="LTAN01000002">
    <property type="protein sequence ID" value="OBR14796.1"/>
    <property type="molecule type" value="Genomic_DNA"/>
</dbReference>
<protein>
    <submittedName>
        <fullName evidence="1">Uncharacterized protein</fullName>
    </submittedName>
</protein>
<dbReference type="VEuPathDB" id="FungiDB:CH63R_03522"/>
<evidence type="ECO:0000313" key="1">
    <source>
        <dbReference type="EMBL" id="OBR14796.1"/>
    </source>
</evidence>
<dbReference type="Proteomes" id="UP000092177">
    <property type="component" value="Chromosome 2"/>
</dbReference>
<accession>A0A1B7YRY9</accession>
<proteinExistence type="predicted"/>
<sequence length="132" mass="15425">MRSVLAAERGRQLQRYKCKMPLEPTAHLVTDDDLAKARLIAPDASFKEPDEEDFPTKWRQLRSLTTFLSSHWRKMDVDKVLSELKVGQDSGAAKKVWHGPEPVPAEEQTRFYQWQQQWLTDYKASRQQDRAP</sequence>
<dbReference type="KEGG" id="chig:CH63R_03522"/>
<organism evidence="1 2">
    <name type="scientific">Colletotrichum higginsianum (strain IMI 349063)</name>
    <name type="common">Crucifer anthracnose fungus</name>
    <dbReference type="NCBI Taxonomy" id="759273"/>
    <lineage>
        <taxon>Eukaryota</taxon>
        <taxon>Fungi</taxon>
        <taxon>Dikarya</taxon>
        <taxon>Ascomycota</taxon>
        <taxon>Pezizomycotina</taxon>
        <taxon>Sordariomycetes</taxon>
        <taxon>Hypocreomycetidae</taxon>
        <taxon>Glomerellales</taxon>
        <taxon>Glomerellaceae</taxon>
        <taxon>Colletotrichum</taxon>
        <taxon>Colletotrichum destructivum species complex</taxon>
    </lineage>
</organism>
<comment type="caution">
    <text evidence="1">The sequence shown here is derived from an EMBL/GenBank/DDBJ whole genome shotgun (WGS) entry which is preliminary data.</text>
</comment>
<dbReference type="AlphaFoldDB" id="A0A1B7YRY9"/>
<keyword evidence="2" id="KW-1185">Reference proteome</keyword>
<dbReference type="RefSeq" id="XP_018163313.1">
    <property type="nucleotide sequence ID" value="XM_018298497.1"/>
</dbReference>
<reference evidence="2" key="1">
    <citation type="journal article" date="2017" name="BMC Genomics">
        <title>Gapless genome assembly of Colletotrichum higginsianum reveals chromosome structure and association of transposable elements with secondary metabolite gene clusters.</title>
        <authorList>
            <person name="Dallery J.-F."/>
            <person name="Lapalu N."/>
            <person name="Zampounis A."/>
            <person name="Pigne S."/>
            <person name="Luyten I."/>
            <person name="Amselem J."/>
            <person name="Wittenberg A.H.J."/>
            <person name="Zhou S."/>
            <person name="de Queiroz M.V."/>
            <person name="Robin G.P."/>
            <person name="Auger A."/>
            <person name="Hainaut M."/>
            <person name="Henrissat B."/>
            <person name="Kim K.-T."/>
            <person name="Lee Y.-H."/>
            <person name="Lespinet O."/>
            <person name="Schwartz D.C."/>
            <person name="Thon M.R."/>
            <person name="O'Connell R.J."/>
        </authorList>
    </citation>
    <scope>NUCLEOTIDE SEQUENCE [LARGE SCALE GENOMIC DNA]</scope>
    <source>
        <strain evidence="2">IMI 349063</strain>
    </source>
</reference>